<keyword evidence="3" id="KW-0347">Helicase</keyword>
<evidence type="ECO:0000313" key="3">
    <source>
        <dbReference type="EMBL" id="NDJ96000.1"/>
    </source>
</evidence>
<dbReference type="GO" id="GO:0000724">
    <property type="term" value="P:double-strand break repair via homologous recombination"/>
    <property type="evidence" value="ECO:0007669"/>
    <property type="project" value="TreeGrafter"/>
</dbReference>
<sequence length="189" mass="22488">MEDYYQESGRAGRDRKISFCRIYYSIEELDFLTKIRSDKTIDASNSLIPNKKPDETYDKILKEGSKMMAIYCDSDMCKHKLLCHYFEEEIDPCMKRCHICLRNYKKIFKELAPLNNEPSWLKMALEDRMTTISQVNDFTNSKKPFILPCKTQTKKSHQKSIDQIRSLPNYPENDFEEIKNMFSLRINEH</sequence>
<dbReference type="AlphaFoldDB" id="A0A6B2FXN8"/>
<dbReference type="EMBL" id="GHBR01000436">
    <property type="protein sequence ID" value="NDJ96000.1"/>
    <property type="molecule type" value="Transcribed_RNA"/>
</dbReference>
<organism evidence="3">
    <name type="scientific">Myxobolus squamalis</name>
    <name type="common">Myxosporean</name>
    <dbReference type="NCBI Taxonomy" id="59785"/>
    <lineage>
        <taxon>Eukaryota</taxon>
        <taxon>Metazoa</taxon>
        <taxon>Cnidaria</taxon>
        <taxon>Myxozoa</taxon>
        <taxon>Myxosporea</taxon>
        <taxon>Bivalvulida</taxon>
        <taxon>Platysporina</taxon>
        <taxon>Myxobolidae</taxon>
        <taxon>Myxobolus</taxon>
    </lineage>
</organism>
<dbReference type="GO" id="GO:0005694">
    <property type="term" value="C:chromosome"/>
    <property type="evidence" value="ECO:0007669"/>
    <property type="project" value="TreeGrafter"/>
</dbReference>
<feature type="domain" description="ATP-dependent DNA helicase RecQ zinc-binding" evidence="2">
    <location>
        <begin position="46"/>
        <end position="101"/>
    </location>
</feature>
<dbReference type="InterPro" id="IPR032284">
    <property type="entry name" value="RecQ_Zn-bd"/>
</dbReference>
<dbReference type="InterPro" id="IPR027417">
    <property type="entry name" value="P-loop_NTPase"/>
</dbReference>
<accession>A0A6B2FXN8</accession>
<reference evidence="3" key="1">
    <citation type="submission" date="2018-11" db="EMBL/GenBank/DDBJ databases">
        <title>Myxobolus squamalis genome and transcriptome.</title>
        <authorList>
            <person name="Yahalomi D."/>
            <person name="Atkinson S.D."/>
            <person name="Neuhof M."/>
            <person name="Chang E.S."/>
            <person name="Philippe H."/>
            <person name="Cartwright P."/>
            <person name="Bartholomew J.L."/>
            <person name="Huchon D."/>
        </authorList>
    </citation>
    <scope>NUCLEOTIDE SEQUENCE</scope>
    <source>
        <strain evidence="3">71B08</strain>
        <tissue evidence="3">Whole</tissue>
    </source>
</reference>
<dbReference type="PANTHER" id="PTHR13710:SF152">
    <property type="entry name" value="ATP-DEPENDENT DNA HELICASE Q5"/>
    <property type="match status" value="1"/>
</dbReference>
<evidence type="ECO:0000256" key="1">
    <source>
        <dbReference type="ARBA" id="ARBA00005446"/>
    </source>
</evidence>
<dbReference type="PANTHER" id="PTHR13710">
    <property type="entry name" value="DNA HELICASE RECQ FAMILY MEMBER"/>
    <property type="match status" value="1"/>
</dbReference>
<dbReference type="Pfam" id="PF16124">
    <property type="entry name" value="RecQ_Zn_bind"/>
    <property type="match status" value="1"/>
</dbReference>
<dbReference type="GO" id="GO:0005634">
    <property type="term" value="C:nucleus"/>
    <property type="evidence" value="ECO:0007669"/>
    <property type="project" value="TreeGrafter"/>
</dbReference>
<keyword evidence="3" id="KW-0378">Hydrolase</keyword>
<protein>
    <submittedName>
        <fullName evidence="3">ATP-dependent DNA helicase Q5 (Trinotate prediction)</fullName>
    </submittedName>
</protein>
<dbReference type="Gene3D" id="3.40.50.300">
    <property type="entry name" value="P-loop containing nucleotide triphosphate hydrolases"/>
    <property type="match status" value="1"/>
</dbReference>
<dbReference type="GO" id="GO:0043138">
    <property type="term" value="F:3'-5' DNA helicase activity"/>
    <property type="evidence" value="ECO:0007669"/>
    <property type="project" value="TreeGrafter"/>
</dbReference>
<keyword evidence="3" id="KW-0547">Nucleotide-binding</keyword>
<dbReference type="GO" id="GO:0005737">
    <property type="term" value="C:cytoplasm"/>
    <property type="evidence" value="ECO:0007669"/>
    <property type="project" value="TreeGrafter"/>
</dbReference>
<evidence type="ECO:0000259" key="2">
    <source>
        <dbReference type="Pfam" id="PF16124"/>
    </source>
</evidence>
<dbReference type="SUPFAM" id="SSF52540">
    <property type="entry name" value="P-loop containing nucleoside triphosphate hydrolases"/>
    <property type="match status" value="1"/>
</dbReference>
<dbReference type="GO" id="GO:0009378">
    <property type="term" value="F:four-way junction helicase activity"/>
    <property type="evidence" value="ECO:0007669"/>
    <property type="project" value="TreeGrafter"/>
</dbReference>
<comment type="similarity">
    <text evidence="1">Belongs to the helicase family. RecQ subfamily.</text>
</comment>
<name>A0A6B2FXN8_MYXSQ</name>
<proteinExistence type="inferred from homology"/>
<keyword evidence="3" id="KW-0067">ATP-binding</keyword>